<dbReference type="InterPro" id="IPR053918">
    <property type="entry name" value="DUF6980"/>
</dbReference>
<gene>
    <name evidence="2" type="ORF">AM1BK_23680</name>
</gene>
<dbReference type="Proteomes" id="UP000637074">
    <property type="component" value="Unassembled WGS sequence"/>
</dbReference>
<comment type="caution">
    <text evidence="2">The sequence shown here is derived from an EMBL/GenBank/DDBJ whole genome shotgun (WGS) entry which is preliminary data.</text>
</comment>
<evidence type="ECO:0000313" key="2">
    <source>
        <dbReference type="EMBL" id="GHH98825.1"/>
    </source>
</evidence>
<protein>
    <recommendedName>
        <fullName evidence="1">DUF6980 domain-containing protein</fullName>
    </recommendedName>
</protein>
<evidence type="ECO:0000259" key="1">
    <source>
        <dbReference type="Pfam" id="PF22400"/>
    </source>
</evidence>
<dbReference type="EMBL" id="BNDS01000009">
    <property type="protein sequence ID" value="GHH98825.1"/>
    <property type="molecule type" value="Genomic_DNA"/>
</dbReference>
<evidence type="ECO:0000313" key="3">
    <source>
        <dbReference type="Proteomes" id="UP000637074"/>
    </source>
</evidence>
<accession>A0ABQ3N1L7</accession>
<keyword evidence="3" id="KW-1185">Reference proteome</keyword>
<reference evidence="2 3" key="1">
    <citation type="journal article" date="2022" name="Int. J. Syst. Evol. Microbiol.">
        <title>Neobacillus kokaensis sp. nov., isolated from soil.</title>
        <authorList>
            <person name="Yuki K."/>
            <person name="Matsubara H."/>
            <person name="Yamaguchi S."/>
        </authorList>
    </citation>
    <scope>NUCLEOTIDE SEQUENCE [LARGE SCALE GENOMIC DNA]</scope>
    <source>
        <strain evidence="2 3">LOB 377</strain>
    </source>
</reference>
<dbReference type="Pfam" id="PF22400">
    <property type="entry name" value="DUF6980"/>
    <property type="match status" value="1"/>
</dbReference>
<feature type="domain" description="DUF6980" evidence="1">
    <location>
        <begin position="6"/>
        <end position="43"/>
    </location>
</feature>
<name>A0ABQ3N1L7_9BACI</name>
<organism evidence="2 3">
    <name type="scientific">Neobacillus kokaensis</name>
    <dbReference type="NCBI Taxonomy" id="2759023"/>
    <lineage>
        <taxon>Bacteria</taxon>
        <taxon>Bacillati</taxon>
        <taxon>Bacillota</taxon>
        <taxon>Bacilli</taxon>
        <taxon>Bacillales</taxon>
        <taxon>Bacillaceae</taxon>
        <taxon>Neobacillus</taxon>
    </lineage>
</organism>
<sequence>MLLLLAYHANFMCDIHKSRFECPYKIIIFEKKDNDYGLIVHDAVFQV</sequence>
<proteinExistence type="predicted"/>